<dbReference type="EMBL" id="CP119312">
    <property type="protein sequence ID" value="WEK03422.1"/>
    <property type="molecule type" value="Genomic_DNA"/>
</dbReference>
<proteinExistence type="predicted"/>
<evidence type="ECO:0000256" key="1">
    <source>
        <dbReference type="SAM" id="SignalP"/>
    </source>
</evidence>
<accession>A0AAJ5VTP5</accession>
<keyword evidence="1" id="KW-0732">Signal</keyword>
<dbReference type="Pfam" id="PF06674">
    <property type="entry name" value="DUF1176"/>
    <property type="match status" value="1"/>
</dbReference>
<gene>
    <name evidence="2" type="ORF">P0Y65_14625</name>
</gene>
<feature type="signal peptide" evidence="1">
    <location>
        <begin position="1"/>
        <end position="20"/>
    </location>
</feature>
<evidence type="ECO:0008006" key="4">
    <source>
        <dbReference type="Google" id="ProtNLM"/>
    </source>
</evidence>
<evidence type="ECO:0000313" key="2">
    <source>
        <dbReference type="EMBL" id="WEK03422.1"/>
    </source>
</evidence>
<organism evidence="2 3">
    <name type="scientific">Candidatus Devosia phytovorans</name>
    <dbReference type="NCBI Taxonomy" id="3121372"/>
    <lineage>
        <taxon>Bacteria</taxon>
        <taxon>Pseudomonadati</taxon>
        <taxon>Pseudomonadota</taxon>
        <taxon>Alphaproteobacteria</taxon>
        <taxon>Hyphomicrobiales</taxon>
        <taxon>Devosiaceae</taxon>
        <taxon>Devosia</taxon>
    </lineage>
</organism>
<dbReference type="InterPro" id="IPR009560">
    <property type="entry name" value="DUF1176"/>
</dbReference>
<protein>
    <recommendedName>
        <fullName evidence="4">DUF1176 domain-containing protein</fullName>
    </recommendedName>
</protein>
<sequence length="198" mass="22112">MRNSLILAASAALLTLPSAAQEGYWQADAVAKALDHHMANRPELCMELDPSQTEPASFELQVGEETAARQALIVEFPCQIGAYSVTSVYLLSDQHGTVSEIVFPSPKFDVAYDGEGEDQTVRDIVIYETPYLREVVNPSYDSSSRTMSERNKWRGLGDAYTETRWGFKQGKFEITYFAVDATFNGEADPIVLIDRDIW</sequence>
<reference evidence="2" key="1">
    <citation type="submission" date="2023-03" db="EMBL/GenBank/DDBJ databases">
        <title>Andean soil-derived lignocellulolytic bacterial consortium as a source of novel taxa and putative plastic-active enzymes.</title>
        <authorList>
            <person name="Diaz-Garcia L."/>
            <person name="Chuvochina M."/>
            <person name="Feuerriegel G."/>
            <person name="Bunk B."/>
            <person name="Sproer C."/>
            <person name="Streit W.R."/>
            <person name="Rodriguez L.M."/>
            <person name="Overmann J."/>
            <person name="Jimenez D.J."/>
        </authorList>
    </citation>
    <scope>NUCLEOTIDE SEQUENCE</scope>
    <source>
        <strain evidence="2">MAG 4196</strain>
    </source>
</reference>
<dbReference type="Proteomes" id="UP001217476">
    <property type="component" value="Chromosome"/>
</dbReference>
<feature type="chain" id="PRO_5042514319" description="DUF1176 domain-containing protein" evidence="1">
    <location>
        <begin position="21"/>
        <end position="198"/>
    </location>
</feature>
<dbReference type="AlphaFoldDB" id="A0AAJ5VTP5"/>
<name>A0AAJ5VTP5_9HYPH</name>
<evidence type="ECO:0000313" key="3">
    <source>
        <dbReference type="Proteomes" id="UP001217476"/>
    </source>
</evidence>